<dbReference type="AlphaFoldDB" id="F6HCH8"/>
<evidence type="ECO:0000313" key="2">
    <source>
        <dbReference type="Proteomes" id="UP000009183"/>
    </source>
</evidence>
<proteinExistence type="predicted"/>
<dbReference type="Proteomes" id="UP000009183">
    <property type="component" value="Chromosome 11"/>
</dbReference>
<organism evidence="1 2">
    <name type="scientific">Vitis vinifera</name>
    <name type="common">Grape</name>
    <dbReference type="NCBI Taxonomy" id="29760"/>
    <lineage>
        <taxon>Eukaryota</taxon>
        <taxon>Viridiplantae</taxon>
        <taxon>Streptophyta</taxon>
        <taxon>Embryophyta</taxon>
        <taxon>Tracheophyta</taxon>
        <taxon>Spermatophyta</taxon>
        <taxon>Magnoliopsida</taxon>
        <taxon>eudicotyledons</taxon>
        <taxon>Gunneridae</taxon>
        <taxon>Pentapetalae</taxon>
        <taxon>rosids</taxon>
        <taxon>Vitales</taxon>
        <taxon>Vitaceae</taxon>
        <taxon>Viteae</taxon>
        <taxon>Vitis</taxon>
    </lineage>
</organism>
<dbReference type="HOGENOM" id="CLU_2982970_0_0_1"/>
<evidence type="ECO:0000313" key="1">
    <source>
        <dbReference type="EMBL" id="CCB49924.1"/>
    </source>
</evidence>
<dbReference type="InParanoid" id="F6HCH8"/>
<dbReference type="PaxDb" id="29760-VIT_11s0118g00520.t01"/>
<gene>
    <name evidence="1" type="ordered locus">VIT_11s0118g00520</name>
</gene>
<name>F6HCH8_VITVI</name>
<reference evidence="2" key="1">
    <citation type="journal article" date="2007" name="Nature">
        <title>The grapevine genome sequence suggests ancestral hexaploidization in major angiosperm phyla.</title>
        <authorList>
            <consortium name="The French-Italian Public Consortium for Grapevine Genome Characterization."/>
            <person name="Jaillon O."/>
            <person name="Aury J.-M."/>
            <person name="Noel B."/>
            <person name="Policriti A."/>
            <person name="Clepet C."/>
            <person name="Casagrande A."/>
            <person name="Choisne N."/>
            <person name="Aubourg S."/>
            <person name="Vitulo N."/>
            <person name="Jubin C."/>
            <person name="Vezzi A."/>
            <person name="Legeai F."/>
            <person name="Hugueney P."/>
            <person name="Dasilva C."/>
            <person name="Horner D."/>
            <person name="Mica E."/>
            <person name="Jublot D."/>
            <person name="Poulain J."/>
            <person name="Bruyere C."/>
            <person name="Billault A."/>
            <person name="Segurens B."/>
            <person name="Gouyvenoux M."/>
            <person name="Ugarte E."/>
            <person name="Cattonaro F."/>
            <person name="Anthouard V."/>
            <person name="Vico V."/>
            <person name="Del Fabbro C."/>
            <person name="Alaux M."/>
            <person name="Di Gaspero G."/>
            <person name="Dumas V."/>
            <person name="Felice N."/>
            <person name="Paillard S."/>
            <person name="Juman I."/>
            <person name="Moroldo M."/>
            <person name="Scalabrin S."/>
            <person name="Canaguier A."/>
            <person name="Le Clainche I."/>
            <person name="Malacrida G."/>
            <person name="Durand E."/>
            <person name="Pesole G."/>
            <person name="Laucou V."/>
            <person name="Chatelet P."/>
            <person name="Merdinoglu D."/>
            <person name="Delledonne M."/>
            <person name="Pezzotti M."/>
            <person name="Lecharny A."/>
            <person name="Scarpelli C."/>
            <person name="Artiguenave F."/>
            <person name="Pe M.E."/>
            <person name="Valle G."/>
            <person name="Morgante M."/>
            <person name="Caboche M."/>
            <person name="Adam-Blondon A.-F."/>
            <person name="Weissenbach J."/>
            <person name="Quetier F."/>
            <person name="Wincker P."/>
        </authorList>
    </citation>
    <scope>NUCLEOTIDE SEQUENCE [LARGE SCALE GENOMIC DNA]</scope>
    <source>
        <strain evidence="2">cv. Pinot noir / PN40024</strain>
    </source>
</reference>
<dbReference type="EMBL" id="FN595515">
    <property type="protein sequence ID" value="CCB49924.1"/>
    <property type="molecule type" value="Genomic_DNA"/>
</dbReference>
<accession>F6HCH8</accession>
<protein>
    <submittedName>
        <fullName evidence="1">Uncharacterized protein</fullName>
    </submittedName>
</protein>
<keyword evidence="2" id="KW-1185">Reference proteome</keyword>
<sequence>MGRRLSHVQAILHSPAQTPLSISTSLHSLPSPELHPRRRTLPPGPWCLLPVRRAAVWA</sequence>